<evidence type="ECO:0000256" key="5">
    <source>
        <dbReference type="ARBA" id="ARBA00022927"/>
    </source>
</evidence>
<name>A0A448YER9_BRENA</name>
<dbReference type="OrthoDB" id="760868at2759"/>
<evidence type="ECO:0000256" key="2">
    <source>
        <dbReference type="ARBA" id="ARBA00004496"/>
    </source>
</evidence>
<dbReference type="FunCoup" id="A0A448YER9">
    <property type="interactions" value="1351"/>
</dbReference>
<evidence type="ECO:0000256" key="6">
    <source>
        <dbReference type="ARBA" id="ARBA00023242"/>
    </source>
</evidence>
<dbReference type="PROSITE" id="PS50166">
    <property type="entry name" value="IMPORTIN_B_NT"/>
    <property type="match status" value="1"/>
</dbReference>
<dbReference type="AlphaFoldDB" id="A0A448YER9"/>
<dbReference type="Pfam" id="PF03810">
    <property type="entry name" value="IBN_N"/>
    <property type="match status" value="1"/>
</dbReference>
<keyword evidence="9" id="KW-1185">Reference proteome</keyword>
<dbReference type="InterPro" id="IPR001494">
    <property type="entry name" value="Importin-beta_N"/>
</dbReference>
<keyword evidence="3" id="KW-0813">Transport</keyword>
<dbReference type="GO" id="GO:0031267">
    <property type="term" value="F:small GTPase binding"/>
    <property type="evidence" value="ECO:0007669"/>
    <property type="project" value="InterPro"/>
</dbReference>
<dbReference type="SUPFAM" id="SSF48371">
    <property type="entry name" value="ARM repeat"/>
    <property type="match status" value="1"/>
</dbReference>
<sequence length="1032" mass="116474">MDVSVLHQCFVGTLQADSNIRTQAEQSLKDAEKTQGFLGACIDILDSPDVVLPVKKACLIYFKNFVIRNWESGNDIDDGERPVVRDRLVPTIVHSERSMKNIFVPVLNEILVADYPSQWPNFLAITVDLLGNTSDLDSLYTGVLCFSELCRRYRWMKNIERAQQLDPIIVQYFPSLLQIGKQLVSNPAAHDNHWEVGEIVKLIMKSYKFVTYMDLPASLQDDRTLADWITFHVEVMNMELPPSAMQLDEDERYQNPWVKAQKWAYANIFNIYGRFGSKGWLASTTYEAFRELFSGSVVPELLKVYFGKIQEWRQGTRWISDACFYHMISFIEHAITKKSSWQLIKPYLNTLISELAFPLLCPRDRVLDLFENDPQEYVLMTFTIEETKNSPITAVRNMVSTLAERRKKVALEPILQFAYEKLNTLSRLPAETLSSAKEKESALRLIAAIAPQLVEDGSPMKAQMEAFLAALVFPNFKSQFGFLRARTCDVSSKFDKVSFSEQHTLTVLFQGVMDCFGEAEHLPVQFEAALAIQAFIDFPQFKEALGSIIVPTTEKLLSLSNEIDSDVIPAVIQSCVENYSEQLEPFGVNLMAKLTEQLSRLLGELKEAQNSNPDDFDSDELGSKTNAALGLFSTIITVLLYFENSAEKIGSLEQIYSPMLQYVLRNDLDSFFAETFEMIENTTFLTRNVSPVMWSLFEDTITALMNSDLSLNMEDAMPALKNYMVYGSAVMKQNKQYEQAIIQMVMKVFKGGEEFAADDILNAAELATYFVLSLNADSAGPYVPHLVAESLILVSSDDSEHSSSIFKTIVSNVVVASMVVDPNHCIQSLFEQNAFDSFFKLWTQLCTNYKRVFDLKLSILALLSFLSIDSNSLEDLKLDNFVPQSGSSLAVLLTEIPRAISELEKQRKEFTGEAEKFDESSLLQVGNGMDEEEDSEDWEDQYEEGNLNELADESAVVLDDEYLNQFGFTTAEDLDDDPYANTPLDNVNVFKAFRDFIAATQSGDAGKYGRIVSALTPEQQNTLSSIVQIASE</sequence>
<keyword evidence="4" id="KW-0963">Cytoplasm</keyword>
<evidence type="ECO:0000256" key="3">
    <source>
        <dbReference type="ARBA" id="ARBA00022448"/>
    </source>
</evidence>
<dbReference type="Proteomes" id="UP000290900">
    <property type="component" value="Unassembled WGS sequence"/>
</dbReference>
<comment type="subcellular location">
    <subcellularLocation>
        <location evidence="2">Cytoplasm</location>
    </subcellularLocation>
    <subcellularLocation>
        <location evidence="1">Nucleus</location>
    </subcellularLocation>
</comment>
<organism evidence="8 9">
    <name type="scientific">Brettanomyces naardenensis</name>
    <name type="common">Yeast</name>
    <dbReference type="NCBI Taxonomy" id="13370"/>
    <lineage>
        <taxon>Eukaryota</taxon>
        <taxon>Fungi</taxon>
        <taxon>Dikarya</taxon>
        <taxon>Ascomycota</taxon>
        <taxon>Saccharomycotina</taxon>
        <taxon>Pichiomycetes</taxon>
        <taxon>Pichiales</taxon>
        <taxon>Pichiaceae</taxon>
        <taxon>Brettanomyces</taxon>
    </lineage>
</organism>
<dbReference type="EMBL" id="CAACVR010000001">
    <property type="protein sequence ID" value="VEU19377.1"/>
    <property type="molecule type" value="Genomic_DNA"/>
</dbReference>
<dbReference type="PANTHER" id="PTHR10997:SF18">
    <property type="entry name" value="D-IMPORTIN 7_RANBP7"/>
    <property type="match status" value="1"/>
</dbReference>
<gene>
    <name evidence="8" type="ORF">BRENAR_LOCUS114</name>
</gene>
<dbReference type="SMART" id="SM00913">
    <property type="entry name" value="IBN_N"/>
    <property type="match status" value="1"/>
</dbReference>
<reference evidence="8 9" key="1">
    <citation type="submission" date="2018-12" db="EMBL/GenBank/DDBJ databases">
        <authorList>
            <person name="Tiukova I."/>
            <person name="Dainat J."/>
        </authorList>
    </citation>
    <scope>NUCLEOTIDE SEQUENCE [LARGE SCALE GENOMIC DNA]</scope>
</reference>
<feature type="domain" description="Importin N-terminal" evidence="7">
    <location>
        <begin position="24"/>
        <end position="94"/>
    </location>
</feature>
<dbReference type="GO" id="GO:0005829">
    <property type="term" value="C:cytosol"/>
    <property type="evidence" value="ECO:0007669"/>
    <property type="project" value="TreeGrafter"/>
</dbReference>
<evidence type="ECO:0000259" key="7">
    <source>
        <dbReference type="PROSITE" id="PS50166"/>
    </source>
</evidence>
<evidence type="ECO:0000256" key="1">
    <source>
        <dbReference type="ARBA" id="ARBA00004123"/>
    </source>
</evidence>
<dbReference type="GO" id="GO:0005635">
    <property type="term" value="C:nuclear envelope"/>
    <property type="evidence" value="ECO:0007669"/>
    <property type="project" value="TreeGrafter"/>
</dbReference>
<dbReference type="InterPro" id="IPR011989">
    <property type="entry name" value="ARM-like"/>
</dbReference>
<protein>
    <submittedName>
        <fullName evidence="8">DEKNAAC100286</fullName>
    </submittedName>
</protein>
<dbReference type="InParanoid" id="A0A448YER9"/>
<accession>A0A448YER9</accession>
<dbReference type="STRING" id="13370.A0A448YER9"/>
<proteinExistence type="predicted"/>
<keyword evidence="5" id="KW-0653">Protein transport</keyword>
<dbReference type="InterPro" id="IPR016024">
    <property type="entry name" value="ARM-type_fold"/>
</dbReference>
<dbReference type="PANTHER" id="PTHR10997">
    <property type="entry name" value="IMPORTIN-7, 8, 11"/>
    <property type="match status" value="1"/>
</dbReference>
<keyword evidence="6" id="KW-0539">Nucleus</keyword>
<evidence type="ECO:0000256" key="4">
    <source>
        <dbReference type="ARBA" id="ARBA00022490"/>
    </source>
</evidence>
<evidence type="ECO:0000313" key="9">
    <source>
        <dbReference type="Proteomes" id="UP000290900"/>
    </source>
</evidence>
<evidence type="ECO:0000313" key="8">
    <source>
        <dbReference type="EMBL" id="VEU19377.1"/>
    </source>
</evidence>
<dbReference type="GO" id="GO:0006606">
    <property type="term" value="P:protein import into nucleus"/>
    <property type="evidence" value="ECO:0007669"/>
    <property type="project" value="TreeGrafter"/>
</dbReference>
<dbReference type="Gene3D" id="1.25.10.10">
    <property type="entry name" value="Leucine-rich Repeat Variant"/>
    <property type="match status" value="1"/>
</dbReference>